<dbReference type="PANTHER" id="PTHR10270">
    <property type="entry name" value="SOX TRANSCRIPTION FACTOR"/>
    <property type="match status" value="1"/>
</dbReference>
<evidence type="ECO:0000313" key="8">
    <source>
        <dbReference type="Proteomes" id="UP000091956"/>
    </source>
</evidence>
<keyword evidence="2 4" id="KW-0238">DNA-binding</keyword>
<dbReference type="SMART" id="SM00398">
    <property type="entry name" value="HMG"/>
    <property type="match status" value="1"/>
</dbReference>
<dbReference type="PROSITE" id="PS50118">
    <property type="entry name" value="HMG_BOX_2"/>
    <property type="match status" value="1"/>
</dbReference>
<dbReference type="GO" id="GO:0030154">
    <property type="term" value="P:cell differentiation"/>
    <property type="evidence" value="ECO:0007669"/>
    <property type="project" value="TreeGrafter"/>
</dbReference>
<evidence type="ECO:0000256" key="3">
    <source>
        <dbReference type="ARBA" id="ARBA00023163"/>
    </source>
</evidence>
<dbReference type="GO" id="GO:0005634">
    <property type="term" value="C:nucleus"/>
    <property type="evidence" value="ECO:0007669"/>
    <property type="project" value="UniProtKB-UniRule"/>
</dbReference>
<evidence type="ECO:0000256" key="2">
    <source>
        <dbReference type="ARBA" id="ARBA00023125"/>
    </source>
</evidence>
<proteinExistence type="predicted"/>
<feature type="region of interest" description="Disordered" evidence="5">
    <location>
        <begin position="1"/>
        <end position="68"/>
    </location>
</feature>
<dbReference type="GeneID" id="28839724"/>
<feature type="region of interest" description="Disordered" evidence="5">
    <location>
        <begin position="485"/>
        <end position="519"/>
    </location>
</feature>
<dbReference type="InterPro" id="IPR009071">
    <property type="entry name" value="HMG_box_dom"/>
</dbReference>
<organism evidence="7 8">
    <name type="scientific">Pseudogymnoascus verrucosus</name>
    <dbReference type="NCBI Taxonomy" id="342668"/>
    <lineage>
        <taxon>Eukaryota</taxon>
        <taxon>Fungi</taxon>
        <taxon>Dikarya</taxon>
        <taxon>Ascomycota</taxon>
        <taxon>Pezizomycotina</taxon>
        <taxon>Leotiomycetes</taxon>
        <taxon>Thelebolales</taxon>
        <taxon>Thelebolaceae</taxon>
        <taxon>Pseudogymnoascus</taxon>
    </lineage>
</organism>
<accession>A0A1B8GGC3</accession>
<dbReference type="GO" id="GO:0001228">
    <property type="term" value="F:DNA-binding transcription activator activity, RNA polymerase II-specific"/>
    <property type="evidence" value="ECO:0007669"/>
    <property type="project" value="TreeGrafter"/>
</dbReference>
<dbReference type="InterPro" id="IPR050140">
    <property type="entry name" value="SRY-related_HMG-box_TF-like"/>
</dbReference>
<dbReference type="PANTHER" id="PTHR10270:SF320">
    <property type="entry name" value="BOX TRANSCRIPTIONAL REGULATOR, PUTATIVE (AFU_ORTHOLOGUE AFUA_4G10820)-RELATED"/>
    <property type="match status" value="1"/>
</dbReference>
<protein>
    <recommendedName>
        <fullName evidence="6">HMG box domain-containing protein</fullName>
    </recommendedName>
</protein>
<dbReference type="Pfam" id="PF00505">
    <property type="entry name" value="HMG_box"/>
    <property type="match status" value="1"/>
</dbReference>
<dbReference type="OrthoDB" id="10060499at2759"/>
<dbReference type="AlphaFoldDB" id="A0A1B8GGC3"/>
<feature type="region of interest" description="Disordered" evidence="5">
    <location>
        <begin position="340"/>
        <end position="365"/>
    </location>
</feature>
<reference evidence="8" key="2">
    <citation type="journal article" date="2018" name="Nat. Commun.">
        <title>Extreme sensitivity to ultraviolet light in the fungal pathogen causing white-nose syndrome of bats.</title>
        <authorList>
            <person name="Palmer J.M."/>
            <person name="Drees K.P."/>
            <person name="Foster J.T."/>
            <person name="Lindner D.L."/>
        </authorList>
    </citation>
    <scope>NUCLEOTIDE SEQUENCE [LARGE SCALE GENOMIC DNA]</scope>
    <source>
        <strain evidence="8">UAMH 10579</strain>
    </source>
</reference>
<dbReference type="RefSeq" id="XP_018128596.1">
    <property type="nucleotide sequence ID" value="XM_018275790.2"/>
</dbReference>
<evidence type="ECO:0000259" key="6">
    <source>
        <dbReference type="PROSITE" id="PS50118"/>
    </source>
</evidence>
<dbReference type="Proteomes" id="UP000091956">
    <property type="component" value="Unassembled WGS sequence"/>
</dbReference>
<keyword evidence="3" id="KW-0804">Transcription</keyword>
<dbReference type="STRING" id="342668.A0A1B8GGC3"/>
<dbReference type="EMBL" id="KV460240">
    <property type="protein sequence ID" value="OBT94863.1"/>
    <property type="molecule type" value="Genomic_DNA"/>
</dbReference>
<dbReference type="FunFam" id="1.10.30.10:FF:000041">
    <property type="entry name" value="HMG box family protein"/>
    <property type="match status" value="1"/>
</dbReference>
<dbReference type="InterPro" id="IPR036910">
    <property type="entry name" value="HMG_box_dom_sf"/>
</dbReference>
<evidence type="ECO:0000256" key="4">
    <source>
        <dbReference type="PROSITE-ProRule" id="PRU00267"/>
    </source>
</evidence>
<feature type="domain" description="HMG box" evidence="6">
    <location>
        <begin position="101"/>
        <end position="169"/>
    </location>
</feature>
<feature type="region of interest" description="Disordered" evidence="5">
    <location>
        <begin position="155"/>
        <end position="313"/>
    </location>
</feature>
<reference evidence="7 8" key="1">
    <citation type="submission" date="2016-03" db="EMBL/GenBank/DDBJ databases">
        <title>Comparative genomics of Pseudogymnoascus destructans, the fungus causing white-nose syndrome of bats.</title>
        <authorList>
            <person name="Palmer J.M."/>
            <person name="Drees K.P."/>
            <person name="Foster J.T."/>
            <person name="Lindner D.L."/>
        </authorList>
    </citation>
    <scope>NUCLEOTIDE SEQUENCE [LARGE SCALE GENOMIC DNA]</scope>
    <source>
        <strain evidence="7 8">UAMH 10579</strain>
    </source>
</reference>
<evidence type="ECO:0000313" key="7">
    <source>
        <dbReference type="EMBL" id="OBT94863.1"/>
    </source>
</evidence>
<feature type="compositionally biased region" description="Basic and acidic residues" evidence="5">
    <location>
        <begin position="29"/>
        <end position="44"/>
    </location>
</feature>
<feature type="DNA-binding region" description="HMG box" evidence="4">
    <location>
        <begin position="101"/>
        <end position="169"/>
    </location>
</feature>
<dbReference type="GO" id="GO:0000978">
    <property type="term" value="F:RNA polymerase II cis-regulatory region sequence-specific DNA binding"/>
    <property type="evidence" value="ECO:0007669"/>
    <property type="project" value="TreeGrafter"/>
</dbReference>
<dbReference type="CDD" id="cd01389">
    <property type="entry name" value="HMG-box_ROX1-like"/>
    <property type="match status" value="1"/>
</dbReference>
<feature type="compositionally biased region" description="Low complexity" evidence="5">
    <location>
        <begin position="19"/>
        <end position="28"/>
    </location>
</feature>
<keyword evidence="4" id="KW-0539">Nucleus</keyword>
<keyword evidence="8" id="KW-1185">Reference proteome</keyword>
<evidence type="ECO:0000256" key="5">
    <source>
        <dbReference type="SAM" id="MobiDB-lite"/>
    </source>
</evidence>
<keyword evidence="1" id="KW-0805">Transcription regulation</keyword>
<dbReference type="SUPFAM" id="SSF47095">
    <property type="entry name" value="HMG-box"/>
    <property type="match status" value="1"/>
</dbReference>
<sequence length="691" mass="76254">MAEGESTSLSSTQMRDLPRSPTIISPSSSRKDSLRSSNNTEKESAPSPPLTRLMKKRAASLDTDAANNPSIANLSLHSASLESPRTDSNNQVCLCQPDPKIPRPRNAFILYRQHYQGQVIAQNPGLANPEISKIIGAQWREQSIETKNEWKRLAEEEKHRHQRQYPDYRYQPRRPGKLNGPRPAASPDDPLRCPKCNGRYFSTPGTPLTPLPPTPSIGNYNDKPVQPFSRAMDREGRYTTDSPGPFQDFRTGPPYPQPHNRRPQLHIEETGSQWHDSDTEVVQSPRAKRQRPNDNPNPYPYPTQSWPNGPQRISRVPMSAVAYEPARIPNQRVVAYHHHGHHGMMEPPPRSTPISGQFPPHTPSHVRPQNMDDLRLPPLQTKIPIPGSAQVQQHQFHGQQQLLRNSISNSQSVEAMVMTIPFLNKIRVLAKIAPPLAAPGPTSPTQEVRGPVVAVEGTNQKLVAEVGEYIEDCLKQKAECLVKTWTSDSQTPSRRSESTPTDISMSGTENGVPVPAGITSNIQSRGPIIDYLEAIGTWHSKSAEIRNFISTRPAPTTPPKSPEGTPKSPAPTSAPRLPIALLPRGFSLSLSDRAAIHIPINDAYAPVDHWQWMATLWRGIIGVDLTVYVCSGAIGDEDGSRGVHPGMGGVEVRNDARAIVVYAPSGKLEDKWLRRVGFEVAEFVIGGGLKG</sequence>
<feature type="compositionally biased region" description="Polar residues" evidence="5">
    <location>
        <begin position="485"/>
        <end position="509"/>
    </location>
</feature>
<evidence type="ECO:0000256" key="1">
    <source>
        <dbReference type="ARBA" id="ARBA00023015"/>
    </source>
</evidence>
<gene>
    <name evidence="7" type="ORF">VE01_06338</name>
</gene>
<dbReference type="Gene3D" id="1.10.30.10">
    <property type="entry name" value="High mobility group box domain"/>
    <property type="match status" value="1"/>
</dbReference>
<dbReference type="GO" id="GO:0000122">
    <property type="term" value="P:negative regulation of transcription by RNA polymerase II"/>
    <property type="evidence" value="ECO:0007669"/>
    <property type="project" value="TreeGrafter"/>
</dbReference>
<feature type="compositionally biased region" description="Polar residues" evidence="5">
    <location>
        <begin position="1"/>
        <end position="14"/>
    </location>
</feature>
<name>A0A1B8GGC3_9PEZI</name>
<feature type="region of interest" description="Disordered" evidence="5">
    <location>
        <begin position="550"/>
        <end position="576"/>
    </location>
</feature>